<sequence>MCRLCHRTLALLNGFNHIMPTNVRTDNNDLVTQYARGIVFQPADPVLLKPKGDPGVAPHFNISTSINNPAGTVYDHKTRVAHSESYMGRGKHLPIVIVGRKTGQVNGDNGFLSWAKTLYVEGRGAVMHGVQTGVNALWSMLPPALKNVVQNGGQVAGGMTTKDFADAAREDAEAMLDALKSTDTLIALAQTAAMMGVAAIPVVGQIAGGAMAVKRIMSAVEASAGAAEELKAMMERWSKPMSPTQIAAERKKLASFLIRVGVSVILAALGKAMGKLSARSTGKENSSKDVEVGKKGAPKRSSCACSIGDPVVIATGEKLLTNDDFSLPGPISIKWKRQYRSGDPHSGWFGQGWSTPFAVELGLSLDSLTYRDESGRAVRFPAIGNEGEYYDAYEQITVRHPSENKWEILFKNGVTQHFHRLQEDYFLLPLQSISDRNGNVIVLTYSEPPNDPFDAWRPHTIVDSAGRRLRLTWNDQAKLISVTALLEGGASSERLATYEYSAEGDLLAHIDAVGGRREYEWSNHMLTGYAQRNGARFRAEYDEFSTHGRVTKSYSLDDNSGLIFSYNDQARRTTVTDAIGRSTHYEYDERKDVVATIGPDGIRHETPYDSNGNPRGAPDPLGRQTHVRFDQRGNLTELVDPTGARTVLVYNGFDLPQTLIDALGATTRSEYDGRGNLIKSIDALGQVTLRTLNERGEIVAITDAKGGRSKLEWDTAGNLVTYIDCSANTTCFSYDELGRIVSRSDAVGNLTTYQWDLNNRLLERCEPDGAIHRYTWTPDGMLETYLDPLGELTRYRYDARNALLESVDANGYSLKYTYDLTGQLESLTNENGDTTYFHYDLAGQLTDEIGFDGRHQRYCYNSAGELTHLVEAGGSAVGPGKVQLLVRDARGRLIAKATETSPEPIATYRYDALGRLKQARNSAAELLFSHDAIGQLISESQILYEGAQASSARVLHHTYDPLGNRTRTALPDGNVINWLYYGSGHLHQINMECPAGGDGHIVSDMERDSLHREITRTQGALQSYYDYDPTGRLATHEVKLMGNIPGPVAASDRQYRYDPAGNLLSAIDQSRGLKDYRYDPVGRVVAATGSHPEFFEYDPAGNVFAPSQRNRAFASGNRIERYRDLIYTYDHYGNIVTRELSTDTTHFCWTIDNLLKSSSVTRNGLTQTTHYEYDPLGRRVRKSDSFGSSIFLWDGDLMIQSSRGSKDATYLFEPNSFVPLATLQNDEVYWYQCDQVGRPLELTDLGGNVAWAADYTVWGETQLLDGTTGGTNLVSKVNVTNCKLTQPFRFQGQQFDEETGLHYNRFRYFDPYAGRFISEDPIGLNGGVNLYVYAPNPNAWIDPWGLATSGQIGTYGSLNGGTNVGDNLDVHELVRHEALHQMGCAKKKTRNKDNPSIALDGTTHDQVHVHENALALKHLNVGVNQFQFGPDGYPSKQQLDVWQGAIRKGGVKAADARRLRKAAEKYLKKLCCC</sequence>
<proteinExistence type="predicted"/>
<accession>A0ABX0NJ13</accession>
<feature type="domain" description="Teneurin-like YD-shell" evidence="4">
    <location>
        <begin position="1068"/>
        <end position="1320"/>
    </location>
</feature>
<evidence type="ECO:0000259" key="4">
    <source>
        <dbReference type="Pfam" id="PF25023"/>
    </source>
</evidence>
<dbReference type="Pfam" id="PF25023">
    <property type="entry name" value="TEN_YD-shell"/>
    <property type="match status" value="1"/>
</dbReference>
<dbReference type="Gene3D" id="2.180.10.10">
    <property type="entry name" value="RHS repeat-associated core"/>
    <property type="match status" value="3"/>
</dbReference>
<organism evidence="5 6">
    <name type="scientific">Massilia frigida</name>
    <dbReference type="NCBI Taxonomy" id="2609281"/>
    <lineage>
        <taxon>Bacteria</taxon>
        <taxon>Pseudomonadati</taxon>
        <taxon>Pseudomonadota</taxon>
        <taxon>Betaproteobacteria</taxon>
        <taxon>Burkholderiales</taxon>
        <taxon>Oxalobacteraceae</taxon>
        <taxon>Telluria group</taxon>
        <taxon>Massilia</taxon>
    </lineage>
</organism>
<name>A0ABX0NJ13_9BURK</name>
<dbReference type="InterPro" id="IPR022385">
    <property type="entry name" value="Rhs_assc_core"/>
</dbReference>
<feature type="region of interest" description="Disordered" evidence="2">
    <location>
        <begin position="278"/>
        <end position="297"/>
    </location>
</feature>
<evidence type="ECO:0000313" key="5">
    <source>
        <dbReference type="EMBL" id="NHZ83632.1"/>
    </source>
</evidence>
<dbReference type="Proteomes" id="UP000621455">
    <property type="component" value="Unassembled WGS sequence"/>
</dbReference>
<evidence type="ECO:0000259" key="3">
    <source>
        <dbReference type="Pfam" id="PF20148"/>
    </source>
</evidence>
<evidence type="ECO:0000256" key="1">
    <source>
        <dbReference type="ARBA" id="ARBA00022737"/>
    </source>
</evidence>
<dbReference type="PANTHER" id="PTHR32305">
    <property type="match status" value="1"/>
</dbReference>
<comment type="caution">
    <text evidence="5">The sequence shown here is derived from an EMBL/GenBank/DDBJ whole genome shotgun (WGS) entry which is preliminary data.</text>
</comment>
<dbReference type="Pfam" id="PF20148">
    <property type="entry name" value="DUF6531"/>
    <property type="match status" value="1"/>
</dbReference>
<protein>
    <submittedName>
        <fullName evidence="5">RHS repeat protein</fullName>
    </submittedName>
</protein>
<keyword evidence="1" id="KW-0677">Repeat</keyword>
<dbReference type="NCBIfam" id="TIGR03696">
    <property type="entry name" value="Rhs_assc_core"/>
    <property type="match status" value="1"/>
</dbReference>
<dbReference type="Pfam" id="PF05593">
    <property type="entry name" value="RHS_repeat"/>
    <property type="match status" value="3"/>
</dbReference>
<dbReference type="NCBIfam" id="TIGR01643">
    <property type="entry name" value="YD_repeat_2x"/>
    <property type="match status" value="3"/>
</dbReference>
<dbReference type="InterPro" id="IPR056823">
    <property type="entry name" value="TEN-like_YD-shell"/>
</dbReference>
<evidence type="ECO:0000313" key="6">
    <source>
        <dbReference type="Proteomes" id="UP000621455"/>
    </source>
</evidence>
<dbReference type="InterPro" id="IPR006530">
    <property type="entry name" value="YD"/>
</dbReference>
<dbReference type="InterPro" id="IPR031325">
    <property type="entry name" value="RHS_repeat"/>
</dbReference>
<feature type="compositionally biased region" description="Basic and acidic residues" evidence="2">
    <location>
        <begin position="281"/>
        <end position="294"/>
    </location>
</feature>
<gene>
    <name evidence="5" type="ORF">F2P44_30840</name>
</gene>
<dbReference type="EMBL" id="WHJG01000057">
    <property type="protein sequence ID" value="NHZ83632.1"/>
    <property type="molecule type" value="Genomic_DNA"/>
</dbReference>
<dbReference type="InterPro" id="IPR045351">
    <property type="entry name" value="DUF6531"/>
</dbReference>
<dbReference type="PANTHER" id="PTHR32305:SF15">
    <property type="entry name" value="PROTEIN RHSA-RELATED"/>
    <property type="match status" value="1"/>
</dbReference>
<dbReference type="InterPro" id="IPR050708">
    <property type="entry name" value="T6SS_VgrG/RHS"/>
</dbReference>
<feature type="domain" description="DUF6531" evidence="3">
    <location>
        <begin position="308"/>
        <end position="380"/>
    </location>
</feature>
<feature type="region of interest" description="Disordered" evidence="2">
    <location>
        <begin position="599"/>
        <end position="624"/>
    </location>
</feature>
<keyword evidence="6" id="KW-1185">Reference proteome</keyword>
<reference evidence="5 6" key="1">
    <citation type="submission" date="2019-10" db="EMBL/GenBank/DDBJ databases">
        <title>Taxonomy of Antarctic Massilia spp.: description of Massilia rubra sp. nov., Massilia aquatica sp. nov., Massilia mucilaginosa sp. nov., Massilia frigida sp. nov. isolated from streams, lakes and regoliths.</title>
        <authorList>
            <person name="Holochova P."/>
            <person name="Sedlacek I."/>
            <person name="Kralova S."/>
            <person name="Maslanova I."/>
            <person name="Busse H.-J."/>
            <person name="Stankova E."/>
            <person name="Vrbovska V."/>
            <person name="Kovarovic V."/>
            <person name="Bartak M."/>
            <person name="Svec P."/>
            <person name="Pantucek R."/>
        </authorList>
    </citation>
    <scope>NUCLEOTIDE SEQUENCE [LARGE SCALE GENOMIC DNA]</scope>
    <source>
        <strain evidence="5 6">CCM 8695</strain>
    </source>
</reference>
<evidence type="ECO:0000256" key="2">
    <source>
        <dbReference type="SAM" id="MobiDB-lite"/>
    </source>
</evidence>